<dbReference type="InterPro" id="IPR017907">
    <property type="entry name" value="Znf_RING_CS"/>
</dbReference>
<accession>A0A0D1XSF3</accession>
<dbReference type="GeneID" id="27311526"/>
<feature type="region of interest" description="Disordered" evidence="4">
    <location>
        <begin position="411"/>
        <end position="481"/>
    </location>
</feature>
<organism evidence="5 6">
    <name type="scientific">Verruconis gallopava</name>
    <dbReference type="NCBI Taxonomy" id="253628"/>
    <lineage>
        <taxon>Eukaryota</taxon>
        <taxon>Fungi</taxon>
        <taxon>Dikarya</taxon>
        <taxon>Ascomycota</taxon>
        <taxon>Pezizomycotina</taxon>
        <taxon>Dothideomycetes</taxon>
        <taxon>Pleosporomycetidae</taxon>
        <taxon>Venturiales</taxon>
        <taxon>Sympoventuriaceae</taxon>
        <taxon>Verruconis</taxon>
    </lineage>
</organism>
<evidence type="ECO:0000256" key="4">
    <source>
        <dbReference type="SAM" id="MobiDB-lite"/>
    </source>
</evidence>
<feature type="compositionally biased region" description="Basic and acidic residues" evidence="4">
    <location>
        <begin position="411"/>
        <end position="424"/>
    </location>
</feature>
<name>A0A0D1XSF3_9PEZI</name>
<keyword evidence="6" id="KW-1185">Reference proteome</keyword>
<protein>
    <recommendedName>
        <fullName evidence="7">RING-type domain-containing protein</fullName>
    </recommendedName>
</protein>
<dbReference type="EMBL" id="KN847537">
    <property type="protein sequence ID" value="KIW05691.1"/>
    <property type="molecule type" value="Genomic_DNA"/>
</dbReference>
<evidence type="ECO:0000256" key="1">
    <source>
        <dbReference type="ARBA" id="ARBA00022723"/>
    </source>
</evidence>
<keyword evidence="2" id="KW-0863">Zinc-finger</keyword>
<keyword evidence="1" id="KW-0479">Metal-binding</keyword>
<reference evidence="5 6" key="1">
    <citation type="submission" date="2015-01" db="EMBL/GenBank/DDBJ databases">
        <title>The Genome Sequence of Ochroconis gallopava CBS43764.</title>
        <authorList>
            <consortium name="The Broad Institute Genomics Platform"/>
            <person name="Cuomo C."/>
            <person name="de Hoog S."/>
            <person name="Gorbushina A."/>
            <person name="Stielow B."/>
            <person name="Teixiera M."/>
            <person name="Abouelleil A."/>
            <person name="Chapman S.B."/>
            <person name="Priest M."/>
            <person name="Young S.K."/>
            <person name="Wortman J."/>
            <person name="Nusbaum C."/>
            <person name="Birren B."/>
        </authorList>
    </citation>
    <scope>NUCLEOTIDE SEQUENCE [LARGE SCALE GENOMIC DNA]</scope>
    <source>
        <strain evidence="5 6">CBS 43764</strain>
    </source>
</reference>
<dbReference type="STRING" id="253628.A0A0D1XSF3"/>
<dbReference type="InterPro" id="IPR043145">
    <property type="entry name" value="Znf_ZZ_sf"/>
</dbReference>
<sequence>MAFCDNAELFNVCCSLGRGGKSFHGVKTLIFREKLPLSIDKLFEPDQHAQYVYNIALGDIGIYYAGYVDHEGADKCLYSCLPPKLREWIGPPENPKRHIPSLQVILGPNGCFFAFDRGGFIYEKLPSVMRSFLDNEQFEYSTGGPRLVALGPGTSYLIVLKSGAYSYDLRDCSIQLDQEFDLLCTNGRPHELDGLVYFSMNCYAPGVCSGFFRDPSNDRIKTFGEVAGDWKEVLEELTSGPSIVQTPMTPKETHDGEKGCGICYKIFEKDAKTYFCVTCTHNVCASCYETGSFEHPHQMIRVFLRRTSAKDDFWETTLIRQATRTCDLCKEQFFEELSGHLRCVSCDDFDICQDCMNKDGMRITDLQHAQCGFPPDMIYIDPEAKGTEWVDRQITQARAYKEALEAAEQRREAEERRKAEERARQQRAQKQPVSNTSRFLSAPQPRPVARAPSPQPQRQRPVSTLAPPPAPQTAQRRKSSSGLAFLNSALKLTNAVLRAENAANGGWNGGGSVGGGGGGGFIDTSGTMDMSSFWDPINSAASDPIQ</sequence>
<evidence type="ECO:0008006" key="7">
    <source>
        <dbReference type="Google" id="ProtNLM"/>
    </source>
</evidence>
<keyword evidence="3" id="KW-0862">Zinc</keyword>
<proteinExistence type="predicted"/>
<dbReference type="Gene3D" id="3.30.60.90">
    <property type="match status" value="1"/>
</dbReference>
<dbReference type="PROSITE" id="PS00518">
    <property type="entry name" value="ZF_RING_1"/>
    <property type="match status" value="1"/>
</dbReference>
<evidence type="ECO:0000256" key="3">
    <source>
        <dbReference type="ARBA" id="ARBA00022833"/>
    </source>
</evidence>
<evidence type="ECO:0000313" key="5">
    <source>
        <dbReference type="EMBL" id="KIW05691.1"/>
    </source>
</evidence>
<dbReference type="GO" id="GO:0008270">
    <property type="term" value="F:zinc ion binding"/>
    <property type="evidence" value="ECO:0007669"/>
    <property type="project" value="UniProtKB-KW"/>
</dbReference>
<dbReference type="AlphaFoldDB" id="A0A0D1XSF3"/>
<dbReference type="SUPFAM" id="SSF57850">
    <property type="entry name" value="RING/U-box"/>
    <property type="match status" value="1"/>
</dbReference>
<gene>
    <name evidence="5" type="ORF">PV09_03553</name>
</gene>
<dbReference type="HOGENOM" id="CLU_498943_0_0_1"/>
<evidence type="ECO:0000313" key="6">
    <source>
        <dbReference type="Proteomes" id="UP000053259"/>
    </source>
</evidence>
<feature type="compositionally biased region" description="Low complexity" evidence="4">
    <location>
        <begin position="441"/>
        <end position="463"/>
    </location>
</feature>
<dbReference type="Proteomes" id="UP000053259">
    <property type="component" value="Unassembled WGS sequence"/>
</dbReference>
<dbReference type="VEuPathDB" id="FungiDB:PV09_03553"/>
<evidence type="ECO:0000256" key="2">
    <source>
        <dbReference type="ARBA" id="ARBA00022771"/>
    </source>
</evidence>
<dbReference type="InParanoid" id="A0A0D1XSF3"/>
<dbReference type="RefSeq" id="XP_016215560.1">
    <property type="nucleotide sequence ID" value="XM_016356767.1"/>
</dbReference>
<dbReference type="OrthoDB" id="4354287at2759"/>